<gene>
    <name evidence="5" type="ORF">NGRA_3362</name>
</gene>
<name>A0A9P6GY47_9MICR</name>
<organism evidence="5 6">
    <name type="scientific">Nosema granulosis</name>
    <dbReference type="NCBI Taxonomy" id="83296"/>
    <lineage>
        <taxon>Eukaryota</taxon>
        <taxon>Fungi</taxon>
        <taxon>Fungi incertae sedis</taxon>
        <taxon>Microsporidia</taxon>
        <taxon>Nosematidae</taxon>
        <taxon>Nosema</taxon>
    </lineage>
</organism>
<dbReference type="Proteomes" id="UP000740883">
    <property type="component" value="Unassembled WGS sequence"/>
</dbReference>
<protein>
    <recommendedName>
        <fullName evidence="4">FLYWCH-type domain-containing protein</fullName>
    </recommendedName>
</protein>
<evidence type="ECO:0000313" key="6">
    <source>
        <dbReference type="Proteomes" id="UP000740883"/>
    </source>
</evidence>
<evidence type="ECO:0000256" key="2">
    <source>
        <dbReference type="ARBA" id="ARBA00022771"/>
    </source>
</evidence>
<evidence type="ECO:0000259" key="4">
    <source>
        <dbReference type="Pfam" id="PF04500"/>
    </source>
</evidence>
<evidence type="ECO:0000313" key="5">
    <source>
        <dbReference type="EMBL" id="KAF9754355.1"/>
    </source>
</evidence>
<dbReference type="GO" id="GO:0008270">
    <property type="term" value="F:zinc ion binding"/>
    <property type="evidence" value="ECO:0007669"/>
    <property type="project" value="UniProtKB-KW"/>
</dbReference>
<keyword evidence="6" id="KW-1185">Reference proteome</keyword>
<dbReference type="Gene3D" id="2.20.25.240">
    <property type="match status" value="1"/>
</dbReference>
<dbReference type="EMBL" id="SBJO01000912">
    <property type="protein sequence ID" value="KAF9754355.1"/>
    <property type="molecule type" value="Genomic_DNA"/>
</dbReference>
<evidence type="ECO:0000256" key="1">
    <source>
        <dbReference type="ARBA" id="ARBA00022723"/>
    </source>
</evidence>
<dbReference type="InterPro" id="IPR007588">
    <property type="entry name" value="Znf_FLYWCH"/>
</dbReference>
<reference evidence="5 6" key="1">
    <citation type="journal article" date="2020" name="Genome Biol. Evol.">
        <title>Comparative genomics of strictly vertically transmitted, feminizing microsporidia endosymbionts of amphipod crustaceans.</title>
        <authorList>
            <person name="Cormier A."/>
            <person name="Chebbi M.A."/>
            <person name="Giraud I."/>
            <person name="Wattier R."/>
            <person name="Teixeira M."/>
            <person name="Gilbert C."/>
            <person name="Rigaud T."/>
            <person name="Cordaux R."/>
        </authorList>
    </citation>
    <scope>NUCLEOTIDE SEQUENCE [LARGE SCALE GENOMIC DNA]</scope>
    <source>
        <strain evidence="5 6">Ou3-Ou53</strain>
    </source>
</reference>
<accession>A0A9P6GY47</accession>
<comment type="caution">
    <text evidence="5">The sequence shown here is derived from an EMBL/GenBank/DDBJ whole genome shotgun (WGS) entry which is preliminary data.</text>
</comment>
<dbReference type="Pfam" id="PF04500">
    <property type="entry name" value="FLYWCH"/>
    <property type="match status" value="1"/>
</dbReference>
<dbReference type="AlphaFoldDB" id="A0A9P6GY47"/>
<keyword evidence="2" id="KW-0863">Zinc-finger</keyword>
<keyword evidence="1" id="KW-0479">Metal-binding</keyword>
<evidence type="ECO:0000256" key="3">
    <source>
        <dbReference type="ARBA" id="ARBA00022833"/>
    </source>
</evidence>
<feature type="domain" description="FLYWCH-type" evidence="4">
    <location>
        <begin position="10"/>
        <end position="65"/>
    </location>
</feature>
<keyword evidence="3" id="KW-0862">Zinc</keyword>
<sequence>MNEEQKIIWVQSSKKKKNCIYNRYIYRLTRVKHNREIYRCHTKTCKGRIHIFDGKDVIPKHEHNHESLADSEITACKVREEIRSVSSTLPMTPTDIYIMCTEKLDQNEKATLGDSQNVARKET</sequence>
<proteinExistence type="predicted"/>